<comment type="caution">
    <text evidence="3">The sequence shown here is derived from an EMBL/GenBank/DDBJ whole genome shotgun (WGS) entry which is preliminary data.</text>
</comment>
<gene>
    <name evidence="3" type="ORF">FHS90_004529</name>
</gene>
<dbReference type="Gene3D" id="1.10.575.10">
    <property type="entry name" value="P1 Nuclease"/>
    <property type="match status" value="1"/>
</dbReference>
<feature type="domain" description="Phospholipase C/D" evidence="2">
    <location>
        <begin position="28"/>
        <end position="229"/>
    </location>
</feature>
<accession>A0A839GZD2</accession>
<proteinExistence type="predicted"/>
<sequence length="321" mass="37516">MRRILLLLPWLFLLLAQTKVLAWGFYAHQRINRQAVFTLPPEMIGFYKQHLPYITEQAVAPDKRRYAVPEEGPRHFIDLDVYGDSALYKLPRRWEDAVKQFTLDSLQRHGIVPWHIGLVQYQLTEAFKKHEVQRILRLSAELGHYVADACVPLHTTRNYNGQFTGQRGIHGLWESRLPELWSQEYDFFLGQPQYLESPSRTAWEIVARSHAALDSVFTVERQLTQTFPEDKKYSLEERGTSTVNVYSREFSQAYHRGLHGQVERQMRYATHLVASYWYTAWVDAGQPDLRNLAPLTPQQKQQLEAEKPSFEVGEHDERGHG</sequence>
<keyword evidence="4" id="KW-1185">Reference proteome</keyword>
<feature type="compositionally biased region" description="Basic and acidic residues" evidence="1">
    <location>
        <begin position="303"/>
        <end position="321"/>
    </location>
</feature>
<evidence type="ECO:0000256" key="1">
    <source>
        <dbReference type="SAM" id="MobiDB-lite"/>
    </source>
</evidence>
<name>A0A839GZD2_9BACT</name>
<dbReference type="CDD" id="cd10981">
    <property type="entry name" value="ZnPC_S1P1"/>
    <property type="match status" value="1"/>
</dbReference>
<evidence type="ECO:0000259" key="2">
    <source>
        <dbReference type="Pfam" id="PF00882"/>
    </source>
</evidence>
<dbReference type="InterPro" id="IPR029002">
    <property type="entry name" value="PLPC/GPLD1"/>
</dbReference>
<dbReference type="SUPFAM" id="SSF48537">
    <property type="entry name" value="Phospholipase C/P1 nuclease"/>
    <property type="match status" value="1"/>
</dbReference>
<organism evidence="3 4">
    <name type="scientific">Rufibacter quisquiliarum</name>
    <dbReference type="NCBI Taxonomy" id="1549639"/>
    <lineage>
        <taxon>Bacteria</taxon>
        <taxon>Pseudomonadati</taxon>
        <taxon>Bacteroidota</taxon>
        <taxon>Cytophagia</taxon>
        <taxon>Cytophagales</taxon>
        <taxon>Hymenobacteraceae</taxon>
        <taxon>Rufibacter</taxon>
    </lineage>
</organism>
<feature type="region of interest" description="Disordered" evidence="1">
    <location>
        <begin position="297"/>
        <end position="321"/>
    </location>
</feature>
<dbReference type="InterPro" id="IPR008947">
    <property type="entry name" value="PLipase_C/P1_nuclease_dom_sf"/>
</dbReference>
<dbReference type="Pfam" id="PF00882">
    <property type="entry name" value="Zn_dep_PLPC"/>
    <property type="match status" value="1"/>
</dbReference>
<dbReference type="GO" id="GO:0016788">
    <property type="term" value="F:hydrolase activity, acting on ester bonds"/>
    <property type="evidence" value="ECO:0007669"/>
    <property type="project" value="InterPro"/>
</dbReference>
<protein>
    <recommendedName>
        <fullName evidence="2">Phospholipase C/D domain-containing protein</fullName>
    </recommendedName>
</protein>
<dbReference type="EMBL" id="JACJIQ010000030">
    <property type="protein sequence ID" value="MBA9079788.1"/>
    <property type="molecule type" value="Genomic_DNA"/>
</dbReference>
<evidence type="ECO:0000313" key="4">
    <source>
        <dbReference type="Proteomes" id="UP000563094"/>
    </source>
</evidence>
<dbReference type="RefSeq" id="WP_066829351.1">
    <property type="nucleotide sequence ID" value="NZ_JACJIQ010000030.1"/>
</dbReference>
<dbReference type="Proteomes" id="UP000563094">
    <property type="component" value="Unassembled WGS sequence"/>
</dbReference>
<dbReference type="AlphaFoldDB" id="A0A839GZD2"/>
<reference evidence="3 4" key="1">
    <citation type="submission" date="2020-08" db="EMBL/GenBank/DDBJ databases">
        <title>Genomic Encyclopedia of Type Strains, Phase IV (KMG-IV): sequencing the most valuable type-strain genomes for metagenomic binning, comparative biology and taxonomic classification.</title>
        <authorList>
            <person name="Goeker M."/>
        </authorList>
    </citation>
    <scope>NUCLEOTIDE SEQUENCE [LARGE SCALE GENOMIC DNA]</scope>
    <source>
        <strain evidence="3 4">DSM 29854</strain>
    </source>
</reference>
<evidence type="ECO:0000313" key="3">
    <source>
        <dbReference type="EMBL" id="MBA9079788.1"/>
    </source>
</evidence>